<keyword evidence="4" id="KW-1185">Reference proteome</keyword>
<organism evidence="3 4">
    <name type="scientific">Aspergillus glaucus CBS 516.65</name>
    <dbReference type="NCBI Taxonomy" id="1160497"/>
    <lineage>
        <taxon>Eukaryota</taxon>
        <taxon>Fungi</taxon>
        <taxon>Dikarya</taxon>
        <taxon>Ascomycota</taxon>
        <taxon>Pezizomycotina</taxon>
        <taxon>Eurotiomycetes</taxon>
        <taxon>Eurotiomycetidae</taxon>
        <taxon>Eurotiales</taxon>
        <taxon>Aspergillaceae</taxon>
        <taxon>Aspergillus</taxon>
        <taxon>Aspergillus subgen. Aspergillus</taxon>
    </lineage>
</organism>
<evidence type="ECO:0000256" key="1">
    <source>
        <dbReference type="ARBA" id="ARBA00022448"/>
    </source>
</evidence>
<feature type="domain" description="ABC transporter" evidence="2">
    <location>
        <begin position="19"/>
        <end position="85"/>
    </location>
</feature>
<dbReference type="Gene3D" id="3.40.50.300">
    <property type="entry name" value="P-loop containing nucleotide triphosphate hydrolases"/>
    <property type="match status" value="1"/>
</dbReference>
<name>A0A1L9V5B4_ASPGL</name>
<dbReference type="VEuPathDB" id="FungiDB:ASPGLDRAFT_137595"/>
<reference evidence="4" key="1">
    <citation type="journal article" date="2017" name="Genome Biol.">
        <title>Comparative genomics reveals high biological diversity and specific adaptations in the industrially and medically important fungal genus Aspergillus.</title>
        <authorList>
            <person name="de Vries R.P."/>
            <person name="Riley R."/>
            <person name="Wiebenga A."/>
            <person name="Aguilar-Osorio G."/>
            <person name="Amillis S."/>
            <person name="Uchima C.A."/>
            <person name="Anderluh G."/>
            <person name="Asadollahi M."/>
            <person name="Askin M."/>
            <person name="Barry K."/>
            <person name="Battaglia E."/>
            <person name="Bayram O."/>
            <person name="Benocci T."/>
            <person name="Braus-Stromeyer S.A."/>
            <person name="Caldana C."/>
            <person name="Canovas D."/>
            <person name="Cerqueira G.C."/>
            <person name="Chen F."/>
            <person name="Chen W."/>
            <person name="Choi C."/>
            <person name="Clum A."/>
            <person name="Dos Santos R.A."/>
            <person name="Damasio A.R."/>
            <person name="Diallinas G."/>
            <person name="Emri T."/>
            <person name="Fekete E."/>
            <person name="Flipphi M."/>
            <person name="Freyberg S."/>
            <person name="Gallo A."/>
            <person name="Gournas C."/>
            <person name="Habgood R."/>
            <person name="Hainaut M."/>
            <person name="Harispe M.L."/>
            <person name="Henrissat B."/>
            <person name="Hilden K.S."/>
            <person name="Hope R."/>
            <person name="Hossain A."/>
            <person name="Karabika E."/>
            <person name="Karaffa L."/>
            <person name="Karanyi Z."/>
            <person name="Krasevec N."/>
            <person name="Kuo A."/>
            <person name="Kusch H."/>
            <person name="LaButti K."/>
            <person name="Lagendijk E.L."/>
            <person name="Lapidus A."/>
            <person name="Levasseur A."/>
            <person name="Lindquist E."/>
            <person name="Lipzen A."/>
            <person name="Logrieco A.F."/>
            <person name="MacCabe A."/>
            <person name="Maekelae M.R."/>
            <person name="Malavazi I."/>
            <person name="Melin P."/>
            <person name="Meyer V."/>
            <person name="Mielnichuk N."/>
            <person name="Miskei M."/>
            <person name="Molnar A.P."/>
            <person name="Mule G."/>
            <person name="Ngan C.Y."/>
            <person name="Orejas M."/>
            <person name="Orosz E."/>
            <person name="Ouedraogo J.P."/>
            <person name="Overkamp K.M."/>
            <person name="Park H.-S."/>
            <person name="Perrone G."/>
            <person name="Piumi F."/>
            <person name="Punt P.J."/>
            <person name="Ram A.F."/>
            <person name="Ramon A."/>
            <person name="Rauscher S."/>
            <person name="Record E."/>
            <person name="Riano-Pachon D.M."/>
            <person name="Robert V."/>
            <person name="Roehrig J."/>
            <person name="Ruller R."/>
            <person name="Salamov A."/>
            <person name="Salih N.S."/>
            <person name="Samson R.A."/>
            <person name="Sandor E."/>
            <person name="Sanguinetti M."/>
            <person name="Schuetze T."/>
            <person name="Sepcic K."/>
            <person name="Shelest E."/>
            <person name="Sherlock G."/>
            <person name="Sophianopoulou V."/>
            <person name="Squina F.M."/>
            <person name="Sun H."/>
            <person name="Susca A."/>
            <person name="Todd R.B."/>
            <person name="Tsang A."/>
            <person name="Unkles S.E."/>
            <person name="van de Wiele N."/>
            <person name="van Rossen-Uffink D."/>
            <person name="Oliveira J.V."/>
            <person name="Vesth T.C."/>
            <person name="Visser J."/>
            <person name="Yu J.-H."/>
            <person name="Zhou M."/>
            <person name="Andersen M.R."/>
            <person name="Archer D.B."/>
            <person name="Baker S.E."/>
            <person name="Benoit I."/>
            <person name="Brakhage A.A."/>
            <person name="Braus G.H."/>
            <person name="Fischer R."/>
            <person name="Frisvad J.C."/>
            <person name="Goldman G.H."/>
            <person name="Houbraken J."/>
            <person name="Oakley B."/>
            <person name="Pocsi I."/>
            <person name="Scazzocchio C."/>
            <person name="Seiboth B."/>
            <person name="vanKuyk P.A."/>
            <person name="Wortman J."/>
            <person name="Dyer P.S."/>
            <person name="Grigoriev I.V."/>
        </authorList>
    </citation>
    <scope>NUCLEOTIDE SEQUENCE [LARGE SCALE GENOMIC DNA]</scope>
    <source>
        <strain evidence="4">CBS 516.65</strain>
    </source>
</reference>
<dbReference type="GO" id="GO:0005524">
    <property type="term" value="F:ATP binding"/>
    <property type="evidence" value="ECO:0007669"/>
    <property type="project" value="InterPro"/>
</dbReference>
<dbReference type="GO" id="GO:0016887">
    <property type="term" value="F:ATP hydrolysis activity"/>
    <property type="evidence" value="ECO:0007669"/>
    <property type="project" value="InterPro"/>
</dbReference>
<dbReference type="PANTHER" id="PTHR19241">
    <property type="entry name" value="ATP-BINDING CASSETTE TRANSPORTER"/>
    <property type="match status" value="1"/>
</dbReference>
<proteinExistence type="predicted"/>
<dbReference type="GeneID" id="34457802"/>
<evidence type="ECO:0000313" key="3">
    <source>
        <dbReference type="EMBL" id="OJJ79127.1"/>
    </source>
</evidence>
<dbReference type="OrthoDB" id="245989at2759"/>
<evidence type="ECO:0000259" key="2">
    <source>
        <dbReference type="Pfam" id="PF00005"/>
    </source>
</evidence>
<dbReference type="EMBL" id="KV878922">
    <property type="protein sequence ID" value="OJJ79127.1"/>
    <property type="molecule type" value="Genomic_DNA"/>
</dbReference>
<dbReference type="AlphaFoldDB" id="A0A1L9V5B4"/>
<dbReference type="SUPFAM" id="SSF52540">
    <property type="entry name" value="P-loop containing nucleoside triphosphate hydrolases"/>
    <property type="match status" value="1"/>
</dbReference>
<keyword evidence="1" id="KW-0813">Transport</keyword>
<evidence type="ECO:0000313" key="4">
    <source>
        <dbReference type="Proteomes" id="UP000184300"/>
    </source>
</evidence>
<gene>
    <name evidence="3" type="ORF">ASPGLDRAFT_137595</name>
</gene>
<dbReference type="Pfam" id="PF00005">
    <property type="entry name" value="ABC_tran"/>
    <property type="match status" value="1"/>
</dbReference>
<accession>A0A1L9V5B4</accession>
<sequence length="97" mass="10699">MPLHHVKVENFELLNQVFGFVKPGSLVALMGCSGAGKITLLDVLAQHKDSGEITGSILVDGKPQKISFQRTTGYCEQLDVHELSATVFFPHVDYSRR</sequence>
<dbReference type="Proteomes" id="UP000184300">
    <property type="component" value="Unassembled WGS sequence"/>
</dbReference>
<dbReference type="RefSeq" id="XP_022395825.1">
    <property type="nucleotide sequence ID" value="XM_022541541.1"/>
</dbReference>
<dbReference type="InterPro" id="IPR027417">
    <property type="entry name" value="P-loop_NTPase"/>
</dbReference>
<protein>
    <recommendedName>
        <fullName evidence="2">ABC transporter domain-containing protein</fullName>
    </recommendedName>
</protein>
<dbReference type="InterPro" id="IPR003439">
    <property type="entry name" value="ABC_transporter-like_ATP-bd"/>
</dbReference>
<dbReference type="STRING" id="1160497.A0A1L9V5B4"/>